<keyword evidence="1" id="KW-0413">Isomerase</keyword>
<reference evidence="5" key="1">
    <citation type="submission" date="2021-01" db="EMBL/GenBank/DDBJ databases">
        <authorList>
            <person name="Corre E."/>
            <person name="Pelletier E."/>
            <person name="Niang G."/>
            <person name="Scheremetjew M."/>
            <person name="Finn R."/>
            <person name="Kale V."/>
            <person name="Holt S."/>
            <person name="Cochrane G."/>
            <person name="Meng A."/>
            <person name="Brown T."/>
            <person name="Cohen L."/>
        </authorList>
    </citation>
    <scope>NUCLEOTIDE SEQUENCE</scope>
    <source>
        <strain evidence="5">RCC1693</strain>
    </source>
</reference>
<dbReference type="SUPFAM" id="SSF54534">
    <property type="entry name" value="FKBP-like"/>
    <property type="match status" value="1"/>
</dbReference>
<organism evidence="5">
    <name type="scientific">Florenciella parvula</name>
    <dbReference type="NCBI Taxonomy" id="236787"/>
    <lineage>
        <taxon>Eukaryota</taxon>
        <taxon>Sar</taxon>
        <taxon>Stramenopiles</taxon>
        <taxon>Ochrophyta</taxon>
        <taxon>Dictyochophyceae</taxon>
        <taxon>Florenciellales</taxon>
        <taxon>Florenciella</taxon>
    </lineage>
</organism>
<dbReference type="EC" id="5.2.1.8" evidence="1"/>
<dbReference type="InterPro" id="IPR001179">
    <property type="entry name" value="PPIase_FKBP_dom"/>
</dbReference>
<dbReference type="GO" id="GO:0003755">
    <property type="term" value="F:peptidyl-prolyl cis-trans isomerase activity"/>
    <property type="evidence" value="ECO:0007669"/>
    <property type="project" value="UniProtKB-KW"/>
</dbReference>
<evidence type="ECO:0000313" key="5">
    <source>
        <dbReference type="EMBL" id="CAD9446258.1"/>
    </source>
</evidence>
<dbReference type="InterPro" id="IPR046357">
    <property type="entry name" value="PPIase_dom_sf"/>
</dbReference>
<feature type="domain" description="PPIase FKBP-type" evidence="4">
    <location>
        <begin position="171"/>
        <end position="257"/>
    </location>
</feature>
<feature type="region of interest" description="Disordered" evidence="2">
    <location>
        <begin position="50"/>
        <end position="78"/>
    </location>
</feature>
<evidence type="ECO:0000256" key="1">
    <source>
        <dbReference type="PROSITE-ProRule" id="PRU00277"/>
    </source>
</evidence>
<feature type="chain" id="PRO_5031537750" description="peptidylprolyl isomerase" evidence="3">
    <location>
        <begin position="22"/>
        <end position="261"/>
    </location>
</feature>
<evidence type="ECO:0000256" key="2">
    <source>
        <dbReference type="SAM" id="MobiDB-lite"/>
    </source>
</evidence>
<sequence length="261" mass="27594">MPSAATITAAALAWLSVTCTALVPSSQPYSAVRTGFAGRHQTRLWRHEVRLRSEETPTEPAAEESAEEAAPTEPERPKQFDLKAANTASAEKPFNQFDPVLSITGFISRRFGLVGGLAIVGALAATEGVEIVKGLADTGPQPGSGETITTASGLQYVDILVGTSGDSPKPGNIVGFNAVVTIGDVTLFDTYKDKPVAFKYGQRPFQNVVCDGLEEGVQGMKVGGKRKLIVNQELAPPGVKLPPGVPIIYTVELTEVLNSYL</sequence>
<dbReference type="Pfam" id="PF00254">
    <property type="entry name" value="FKBP_C"/>
    <property type="match status" value="1"/>
</dbReference>
<evidence type="ECO:0000256" key="3">
    <source>
        <dbReference type="SAM" id="SignalP"/>
    </source>
</evidence>
<proteinExistence type="predicted"/>
<accession>A0A7S2GEU8</accession>
<dbReference type="Gene3D" id="3.10.50.40">
    <property type="match status" value="1"/>
</dbReference>
<dbReference type="InterPro" id="IPR053111">
    <property type="entry name" value="Chloro_FKBP-type_PPIase"/>
</dbReference>
<keyword evidence="3" id="KW-0732">Signal</keyword>
<dbReference type="PANTHER" id="PTHR47598">
    <property type="entry name" value="PEPTIDYL-PROLYL CIS-TRANS ISOMERASE FKBP17-2, CHLOROPLASTIC"/>
    <property type="match status" value="1"/>
</dbReference>
<keyword evidence="1" id="KW-0697">Rotamase</keyword>
<dbReference type="AlphaFoldDB" id="A0A7S2GEU8"/>
<dbReference type="EMBL" id="HBGT01030780">
    <property type="protein sequence ID" value="CAD9446258.1"/>
    <property type="molecule type" value="Transcribed_RNA"/>
</dbReference>
<feature type="signal peptide" evidence="3">
    <location>
        <begin position="1"/>
        <end position="21"/>
    </location>
</feature>
<gene>
    <name evidence="5" type="ORF">FPAR1323_LOCUS16070</name>
</gene>
<comment type="catalytic activity">
    <reaction evidence="1">
        <text>[protein]-peptidylproline (omega=180) = [protein]-peptidylproline (omega=0)</text>
        <dbReference type="Rhea" id="RHEA:16237"/>
        <dbReference type="Rhea" id="RHEA-COMP:10747"/>
        <dbReference type="Rhea" id="RHEA-COMP:10748"/>
        <dbReference type="ChEBI" id="CHEBI:83833"/>
        <dbReference type="ChEBI" id="CHEBI:83834"/>
        <dbReference type="EC" id="5.2.1.8"/>
    </reaction>
</comment>
<dbReference type="GO" id="GO:0009507">
    <property type="term" value="C:chloroplast"/>
    <property type="evidence" value="ECO:0007669"/>
    <property type="project" value="TreeGrafter"/>
</dbReference>
<evidence type="ECO:0000259" key="4">
    <source>
        <dbReference type="PROSITE" id="PS50059"/>
    </source>
</evidence>
<name>A0A7S2GEU8_9STRA</name>
<protein>
    <recommendedName>
        <fullName evidence="1">peptidylprolyl isomerase</fullName>
        <ecNumber evidence="1">5.2.1.8</ecNumber>
    </recommendedName>
</protein>
<dbReference type="PANTHER" id="PTHR47598:SF1">
    <property type="entry name" value="PEPTIDYL-PROLYL CIS-TRANS ISOMERASE FKBP17-2, CHLOROPLASTIC"/>
    <property type="match status" value="1"/>
</dbReference>
<dbReference type="PROSITE" id="PS50059">
    <property type="entry name" value="FKBP_PPIASE"/>
    <property type="match status" value="1"/>
</dbReference>